<sequence>MIPHVKPLLGKEEEAGVLEVLRSGMLAAGSRVEEFERQFCAYNNSRHAIAASSGTTALHAMMEAVGIGPGDKVFVTAYSFIASANAILYTGATPVFVDIDPVTGNLSPGELEKSIKKHPGAKAVLVVHIFGLPADMDKIVELAQRHKIMLLEDCAQAVGAAYRGVKVGNFGRAAAFSYYPTKNMTSGEGGMVVTGEPGVAEKVRIIINQGQRRRYFHELVGYNYRMSDVHAAIGLAQLAKLEGFNRKRIENAGFYEKRITNPAVEKPAIPTDRVHVFNQYTIRVPDREKFTLYLTEKGIGHGVYYPLIIPEQIPYRNAPSGGGHWPGARKLAGRCVSIPVHPSLTPEELRYVAEVINSYG</sequence>
<dbReference type="AlphaFoldDB" id="A0A2L2XB70"/>
<dbReference type="Gene3D" id="3.40.640.10">
    <property type="entry name" value="Type I PLP-dependent aspartate aminotransferase-like (Major domain)"/>
    <property type="match status" value="1"/>
</dbReference>
<proteinExistence type="inferred from homology"/>
<dbReference type="Pfam" id="PF01041">
    <property type="entry name" value="DegT_DnrJ_EryC1"/>
    <property type="match status" value="1"/>
</dbReference>
<organism evidence="4 5">
    <name type="scientific">Desulfocucumis palustris</name>
    <dbReference type="NCBI Taxonomy" id="1898651"/>
    <lineage>
        <taxon>Bacteria</taxon>
        <taxon>Bacillati</taxon>
        <taxon>Bacillota</taxon>
        <taxon>Clostridia</taxon>
        <taxon>Eubacteriales</taxon>
        <taxon>Desulfocucumaceae</taxon>
        <taxon>Desulfocucumis</taxon>
    </lineage>
</organism>
<comment type="caution">
    <text evidence="4">The sequence shown here is derived from an EMBL/GenBank/DDBJ whole genome shotgun (WGS) entry which is preliminary data.</text>
</comment>
<dbReference type="GO" id="GO:0000271">
    <property type="term" value="P:polysaccharide biosynthetic process"/>
    <property type="evidence" value="ECO:0007669"/>
    <property type="project" value="TreeGrafter"/>
</dbReference>
<name>A0A2L2XB70_9FIRM</name>
<feature type="active site" description="Proton acceptor" evidence="1">
    <location>
        <position position="182"/>
    </location>
</feature>
<evidence type="ECO:0000313" key="5">
    <source>
        <dbReference type="Proteomes" id="UP000239549"/>
    </source>
</evidence>
<keyword evidence="4" id="KW-0808">Transferase</keyword>
<dbReference type="GO" id="GO:0030170">
    <property type="term" value="F:pyridoxal phosphate binding"/>
    <property type="evidence" value="ECO:0007669"/>
    <property type="project" value="TreeGrafter"/>
</dbReference>
<dbReference type="InterPro" id="IPR000653">
    <property type="entry name" value="DegT/StrS_aminotransferase"/>
</dbReference>
<keyword evidence="2 3" id="KW-0663">Pyridoxal phosphate</keyword>
<protein>
    <submittedName>
        <fullName evidence="4">UDP-4-amino-4-deoxy-L-arabinose--oxoglutarateam inotransferase</fullName>
    </submittedName>
</protein>
<comment type="similarity">
    <text evidence="3">Belongs to the DegT/DnrJ/EryC1 family.</text>
</comment>
<dbReference type="CDD" id="cd00616">
    <property type="entry name" value="AHBA_syn"/>
    <property type="match status" value="1"/>
</dbReference>
<dbReference type="PIRSF" id="PIRSF000390">
    <property type="entry name" value="PLP_StrS"/>
    <property type="match status" value="1"/>
</dbReference>
<gene>
    <name evidence="4" type="ORF">DCCM_2556</name>
</gene>
<dbReference type="InterPro" id="IPR015422">
    <property type="entry name" value="PyrdxlP-dep_Trfase_small"/>
</dbReference>
<evidence type="ECO:0000256" key="1">
    <source>
        <dbReference type="PIRSR" id="PIRSR000390-1"/>
    </source>
</evidence>
<accession>A0A2L2XB70</accession>
<evidence type="ECO:0000256" key="3">
    <source>
        <dbReference type="RuleBase" id="RU004508"/>
    </source>
</evidence>
<dbReference type="Proteomes" id="UP000239549">
    <property type="component" value="Unassembled WGS sequence"/>
</dbReference>
<dbReference type="EMBL" id="BFAV01000102">
    <property type="protein sequence ID" value="GBF33455.1"/>
    <property type="molecule type" value="Genomic_DNA"/>
</dbReference>
<evidence type="ECO:0000256" key="2">
    <source>
        <dbReference type="PIRSR" id="PIRSR000390-2"/>
    </source>
</evidence>
<dbReference type="InterPro" id="IPR015421">
    <property type="entry name" value="PyrdxlP-dep_Trfase_major"/>
</dbReference>
<dbReference type="SUPFAM" id="SSF53383">
    <property type="entry name" value="PLP-dependent transferases"/>
    <property type="match status" value="1"/>
</dbReference>
<evidence type="ECO:0000313" key="4">
    <source>
        <dbReference type="EMBL" id="GBF33455.1"/>
    </source>
</evidence>
<dbReference type="GO" id="GO:0008483">
    <property type="term" value="F:transaminase activity"/>
    <property type="evidence" value="ECO:0007669"/>
    <property type="project" value="TreeGrafter"/>
</dbReference>
<dbReference type="Gene3D" id="3.90.1150.10">
    <property type="entry name" value="Aspartate Aminotransferase, domain 1"/>
    <property type="match status" value="1"/>
</dbReference>
<dbReference type="OrthoDB" id="9810913at2"/>
<feature type="modified residue" description="N6-(pyridoxal phosphate)lysine" evidence="2">
    <location>
        <position position="182"/>
    </location>
</feature>
<dbReference type="PANTHER" id="PTHR30244">
    <property type="entry name" value="TRANSAMINASE"/>
    <property type="match status" value="1"/>
</dbReference>
<dbReference type="RefSeq" id="WP_104371850.1">
    <property type="nucleotide sequence ID" value="NZ_BFAV01000102.1"/>
</dbReference>
<dbReference type="InterPro" id="IPR015424">
    <property type="entry name" value="PyrdxlP-dep_Trfase"/>
</dbReference>
<reference evidence="5" key="1">
    <citation type="submission" date="2018-02" db="EMBL/GenBank/DDBJ databases">
        <title>Genome sequence of Desulfocucumis palustris strain NAW-5.</title>
        <authorList>
            <person name="Watanabe M."/>
            <person name="Kojima H."/>
            <person name="Fukui M."/>
        </authorList>
    </citation>
    <scope>NUCLEOTIDE SEQUENCE [LARGE SCALE GENOMIC DNA]</scope>
    <source>
        <strain evidence="5">NAW-5</strain>
    </source>
</reference>
<keyword evidence="5" id="KW-1185">Reference proteome</keyword>
<dbReference type="PANTHER" id="PTHR30244:SF34">
    <property type="entry name" value="DTDP-4-AMINO-4,6-DIDEOXYGALACTOSE TRANSAMINASE"/>
    <property type="match status" value="1"/>
</dbReference>